<keyword evidence="2" id="KW-1185">Reference proteome</keyword>
<dbReference type="RefSeq" id="WP_341979534.1">
    <property type="nucleotide sequence ID" value="NZ_JBBYAF010000002.1"/>
</dbReference>
<proteinExistence type="predicted"/>
<reference evidence="1 2" key="1">
    <citation type="submission" date="2024-04" db="EMBL/GenBank/DDBJ databases">
        <title>Bacillus oryzaecorticis sp. nov., a moderately halophilic bacterium isolated from rice husks.</title>
        <authorList>
            <person name="Zhu H.-S."/>
        </authorList>
    </citation>
    <scope>NUCLEOTIDE SEQUENCE [LARGE SCALE GENOMIC DNA]</scope>
    <source>
        <strain evidence="1 2">ZC255</strain>
    </source>
</reference>
<dbReference type="EMBL" id="JBBYAF010000002">
    <property type="protein sequence ID" value="MEL3970878.1"/>
    <property type="molecule type" value="Genomic_DNA"/>
</dbReference>
<name>A0ABU9K7E4_9BACI</name>
<gene>
    <name evidence="1" type="ORF">AAEO50_01185</name>
</gene>
<sequence length="223" mass="24856">MRNAVIARLNKIDRSSVSDGTVLLSPEEWRVKSAEVKPDNLFIPLESAGDYIGKGNVNVYFDLELYPFFQRIKEVILADMDSKGVLRLRRTVPKNGSESALYGDLFVLSAIAGEPEDIHVRSTNREIFPYHIIVTIRFSGGKMAHAEYTLGAGEERIEIEWSGIKTIAEFDSEEMTPIKPGGHSLLPLVYGVGDILEKSRSADEAFYEQLDTYKSLLRGGGDL</sequence>
<organism evidence="1 2">
    <name type="scientific">Rossellomorea oryzaecorticis</name>
    <dbReference type="NCBI Taxonomy" id="1396505"/>
    <lineage>
        <taxon>Bacteria</taxon>
        <taxon>Bacillati</taxon>
        <taxon>Bacillota</taxon>
        <taxon>Bacilli</taxon>
        <taxon>Bacillales</taxon>
        <taxon>Bacillaceae</taxon>
        <taxon>Rossellomorea</taxon>
    </lineage>
</organism>
<evidence type="ECO:0000313" key="2">
    <source>
        <dbReference type="Proteomes" id="UP001389717"/>
    </source>
</evidence>
<accession>A0ABU9K7E4</accession>
<protein>
    <submittedName>
        <fullName evidence="1">Uncharacterized protein</fullName>
    </submittedName>
</protein>
<evidence type="ECO:0000313" key="1">
    <source>
        <dbReference type="EMBL" id="MEL3970878.1"/>
    </source>
</evidence>
<comment type="caution">
    <text evidence="1">The sequence shown here is derived from an EMBL/GenBank/DDBJ whole genome shotgun (WGS) entry which is preliminary data.</text>
</comment>
<dbReference type="Proteomes" id="UP001389717">
    <property type="component" value="Unassembled WGS sequence"/>
</dbReference>